<evidence type="ECO:0000256" key="1">
    <source>
        <dbReference type="ARBA" id="ARBA00010617"/>
    </source>
</evidence>
<gene>
    <name evidence="5" type="ORF">STVIR_7913</name>
</gene>
<dbReference type="GO" id="GO:0004497">
    <property type="term" value="F:monooxygenase activity"/>
    <property type="evidence" value="ECO:0007669"/>
    <property type="project" value="InterPro"/>
</dbReference>
<keyword evidence="2" id="KW-0805">Transcription regulation</keyword>
<name>L8P4N0_STRVR</name>
<evidence type="ECO:0000259" key="4">
    <source>
        <dbReference type="Pfam" id="PF13305"/>
    </source>
</evidence>
<dbReference type="Gene3D" id="1.10.357.10">
    <property type="entry name" value="Tetracycline Repressor, domain 2"/>
    <property type="match status" value="1"/>
</dbReference>
<organism evidence="5 6">
    <name type="scientific">Streptomyces viridochromogenes Tue57</name>
    <dbReference type="NCBI Taxonomy" id="1160705"/>
    <lineage>
        <taxon>Bacteria</taxon>
        <taxon>Bacillati</taxon>
        <taxon>Actinomycetota</taxon>
        <taxon>Actinomycetes</taxon>
        <taxon>Kitasatosporales</taxon>
        <taxon>Streptomycetaceae</taxon>
        <taxon>Streptomyces</taxon>
    </lineage>
</organism>
<dbReference type="SUPFAM" id="SSF48498">
    <property type="entry name" value="Tetracyclin repressor-like, C-terminal domain"/>
    <property type="match status" value="1"/>
</dbReference>
<comment type="caution">
    <text evidence="5">The sequence shown here is derived from an EMBL/GenBank/DDBJ whole genome shotgun (WGS) entry which is preliminary data.</text>
</comment>
<reference evidence="5 6" key="1">
    <citation type="journal article" date="2013" name="Genome Announc.">
        <title>Draft Genome Sequence of Streptomyces viridochromogenes Strain Tu57, Producer of Avilamycin.</title>
        <authorList>
            <person name="Gruning B.A."/>
            <person name="Erxleben A."/>
            <person name="Hahnlein A."/>
            <person name="Gunther S."/>
        </authorList>
    </citation>
    <scope>NUCLEOTIDE SEQUENCE [LARGE SCALE GENOMIC DNA]</scope>
    <source>
        <strain evidence="5 6">Tue57</strain>
    </source>
</reference>
<dbReference type="InterPro" id="IPR036271">
    <property type="entry name" value="Tet_transcr_reg_TetR-rel_C_sf"/>
</dbReference>
<evidence type="ECO:0000313" key="5">
    <source>
        <dbReference type="EMBL" id="ELS51129.1"/>
    </source>
</evidence>
<evidence type="ECO:0000256" key="3">
    <source>
        <dbReference type="ARBA" id="ARBA00023163"/>
    </source>
</evidence>
<dbReference type="InterPro" id="IPR036396">
    <property type="entry name" value="Cyt_P450_sf"/>
</dbReference>
<dbReference type="PRINTS" id="PR00359">
    <property type="entry name" value="BP450"/>
</dbReference>
<dbReference type="EMBL" id="AMLP01000246">
    <property type="protein sequence ID" value="ELS51129.1"/>
    <property type="molecule type" value="Genomic_DNA"/>
</dbReference>
<comment type="similarity">
    <text evidence="1">Belongs to the cytochrome P450 family.</text>
</comment>
<dbReference type="GO" id="GO:0020037">
    <property type="term" value="F:heme binding"/>
    <property type="evidence" value="ECO:0007669"/>
    <property type="project" value="InterPro"/>
</dbReference>
<dbReference type="InterPro" id="IPR001128">
    <property type="entry name" value="Cyt_P450"/>
</dbReference>
<dbReference type="PANTHER" id="PTHR46696">
    <property type="entry name" value="P450, PUTATIVE (EUROFUNG)-RELATED"/>
    <property type="match status" value="1"/>
</dbReference>
<dbReference type="PATRIC" id="fig|1160705.3.peg.7822"/>
<evidence type="ECO:0000313" key="6">
    <source>
        <dbReference type="Proteomes" id="UP000011205"/>
    </source>
</evidence>
<accession>L8P4N0</accession>
<evidence type="ECO:0000256" key="2">
    <source>
        <dbReference type="ARBA" id="ARBA00023015"/>
    </source>
</evidence>
<dbReference type="PANTHER" id="PTHR46696:SF1">
    <property type="entry name" value="CYTOCHROME P450 YJIB-RELATED"/>
    <property type="match status" value="1"/>
</dbReference>
<dbReference type="GO" id="GO:0016705">
    <property type="term" value="F:oxidoreductase activity, acting on paired donors, with incorporation or reduction of molecular oxygen"/>
    <property type="evidence" value="ECO:0007669"/>
    <property type="project" value="InterPro"/>
</dbReference>
<dbReference type="InterPro" id="IPR002397">
    <property type="entry name" value="Cyt_P450_B"/>
</dbReference>
<dbReference type="Gene3D" id="1.10.630.10">
    <property type="entry name" value="Cytochrome P450"/>
    <property type="match status" value="1"/>
</dbReference>
<proteinExistence type="inferred from homology"/>
<sequence length="266" mass="29351">MAGLIEHEYKRMVAVLREADAPDPLSEVRAKLHAFCRYTIENPGMYRLLFGHPTHPNGESEAGGESLVGLISTALHACEQAGTRLRLPAEIVLIVGVHGRVAIPQTQGENDLLPEVLDFADELRALVFASVFRRAASWSGCSRSAAAPRAIVHSGRRRVALEDIGIDGRVIKAGKGVIMAIDIGNRDPGTFHAPDRRDIRRNARRRVAFGFGVYQCLGQPLARVELQVAYSTLYRRIPTLRLTKDITEVPFKHDGFFYGVHELPVA</sequence>
<dbReference type="GO" id="GO:0005506">
    <property type="term" value="F:iron ion binding"/>
    <property type="evidence" value="ECO:0007669"/>
    <property type="project" value="InterPro"/>
</dbReference>
<dbReference type="SUPFAM" id="SSF48264">
    <property type="entry name" value="Cytochrome P450"/>
    <property type="match status" value="1"/>
</dbReference>
<dbReference type="Pfam" id="PF13305">
    <property type="entry name" value="TetR_C_33"/>
    <property type="match status" value="1"/>
</dbReference>
<dbReference type="Pfam" id="PF00067">
    <property type="entry name" value="p450"/>
    <property type="match status" value="1"/>
</dbReference>
<feature type="domain" description="HTH-type transcriptional regulator MT1864/Rv1816-like C-terminal" evidence="4">
    <location>
        <begin position="29"/>
        <end position="106"/>
    </location>
</feature>
<protein>
    <submittedName>
        <fullName evidence="5">Putative Cytochrome-SU2</fullName>
    </submittedName>
</protein>
<dbReference type="AlphaFoldDB" id="L8P4N0"/>
<keyword evidence="3" id="KW-0804">Transcription</keyword>
<dbReference type="Proteomes" id="UP000011205">
    <property type="component" value="Unassembled WGS sequence"/>
</dbReference>
<dbReference type="InterPro" id="IPR025996">
    <property type="entry name" value="MT1864/Rv1816-like_C"/>
</dbReference>